<dbReference type="AlphaFoldDB" id="A0AAV9RH29"/>
<feature type="compositionally biased region" description="Basic and acidic residues" evidence="1">
    <location>
        <begin position="256"/>
        <end position="279"/>
    </location>
</feature>
<feature type="region of interest" description="Disordered" evidence="1">
    <location>
        <begin position="58"/>
        <end position="132"/>
    </location>
</feature>
<feature type="compositionally biased region" description="Low complexity" evidence="1">
    <location>
        <begin position="88"/>
        <end position="111"/>
    </location>
</feature>
<dbReference type="Proteomes" id="UP001311232">
    <property type="component" value="Unassembled WGS sequence"/>
</dbReference>
<feature type="compositionally biased region" description="Polar residues" evidence="1">
    <location>
        <begin position="118"/>
        <end position="127"/>
    </location>
</feature>
<reference evidence="2 3" key="1">
    <citation type="submission" date="2021-06" db="EMBL/GenBank/DDBJ databases">
        <authorList>
            <person name="Palmer J.M."/>
        </authorList>
    </citation>
    <scope>NUCLEOTIDE SEQUENCE [LARGE SCALE GENOMIC DNA]</scope>
    <source>
        <strain evidence="2 3">MEX-2019</strain>
        <tissue evidence="2">Muscle</tissue>
    </source>
</reference>
<feature type="region of interest" description="Disordered" evidence="1">
    <location>
        <begin position="384"/>
        <end position="421"/>
    </location>
</feature>
<feature type="compositionally biased region" description="Basic and acidic residues" evidence="1">
    <location>
        <begin position="289"/>
        <end position="327"/>
    </location>
</feature>
<gene>
    <name evidence="2" type="ORF">CRENBAI_000774</name>
</gene>
<evidence type="ECO:0000313" key="2">
    <source>
        <dbReference type="EMBL" id="KAK5608320.1"/>
    </source>
</evidence>
<evidence type="ECO:0000313" key="3">
    <source>
        <dbReference type="Proteomes" id="UP001311232"/>
    </source>
</evidence>
<organism evidence="2 3">
    <name type="scientific">Crenichthys baileyi</name>
    <name type="common">White River springfish</name>
    <dbReference type="NCBI Taxonomy" id="28760"/>
    <lineage>
        <taxon>Eukaryota</taxon>
        <taxon>Metazoa</taxon>
        <taxon>Chordata</taxon>
        <taxon>Craniata</taxon>
        <taxon>Vertebrata</taxon>
        <taxon>Euteleostomi</taxon>
        <taxon>Actinopterygii</taxon>
        <taxon>Neopterygii</taxon>
        <taxon>Teleostei</taxon>
        <taxon>Neoteleostei</taxon>
        <taxon>Acanthomorphata</taxon>
        <taxon>Ovalentaria</taxon>
        <taxon>Atherinomorphae</taxon>
        <taxon>Cyprinodontiformes</taxon>
        <taxon>Goodeidae</taxon>
        <taxon>Crenichthys</taxon>
    </lineage>
</organism>
<feature type="compositionally biased region" description="Basic and acidic residues" evidence="1">
    <location>
        <begin position="394"/>
        <end position="411"/>
    </location>
</feature>
<feature type="compositionally biased region" description="Basic and acidic residues" evidence="1">
    <location>
        <begin position="58"/>
        <end position="70"/>
    </location>
</feature>
<keyword evidence="3" id="KW-1185">Reference proteome</keyword>
<comment type="caution">
    <text evidence="2">The sequence shown here is derived from an EMBL/GenBank/DDBJ whole genome shotgun (WGS) entry which is preliminary data.</text>
</comment>
<sequence>MMILPMMQHQQLLCFTVSAGLQEPVGFYSRGPLDSECCQRPEDLNIFTMPFLDGDPARADRDGCRKEEPLCHSGSPTRSLFHRAPFNRPSSPRSAPARTSTSKTSPSSPKTLFPYQSGPWQQDSTPKTPRRLSFSGIFRSASRDSNQQPSTLSPVTIKLFGCKRREKSRGCEPQDAGCNSGSEPADLCSAGVLLLYQEGGLEERRSRTGGVLLSQLGSSVRTAACFYHLSFSKASAMKRLSSLVLRKWKDKERWIERRRSEPSARGEEEEDERKTDLGHRQTHRRMLRRRSEPCGRMEKDEKTEERRKSDWRKSDSITEEGDKMEKGRVSCIMVEDRVRGHVDRRQRDMDRKTMRRRSEPCSILYVQLLPLSCKKRRDLLQRRTGRSTSCSDDGDWRMDRRGGDRCPDHMSKGTSEPVGPLENSKINVVITIATTT</sequence>
<accession>A0AAV9RH29</accession>
<feature type="region of interest" description="Disordered" evidence="1">
    <location>
        <begin position="256"/>
        <end position="327"/>
    </location>
</feature>
<name>A0AAV9RH29_9TELE</name>
<evidence type="ECO:0000256" key="1">
    <source>
        <dbReference type="SAM" id="MobiDB-lite"/>
    </source>
</evidence>
<dbReference type="EMBL" id="JAHHUM010001825">
    <property type="protein sequence ID" value="KAK5608320.1"/>
    <property type="molecule type" value="Genomic_DNA"/>
</dbReference>
<protein>
    <submittedName>
        <fullName evidence="2">Uncharacterized protein</fullName>
    </submittedName>
</protein>
<proteinExistence type="predicted"/>